<sequence>MVKVLFVCLGNICRSPMAEAVFRHKVKEAELEDKISVDSAGTGHWHVGQPPHEGTRRILSENKINHTGIKARQISTKDLEEFDYIIAMDEENVSHLKQLAFQEQHPKIVRLLEFLPDSDTLNVPDPYFTGNFEYVYQLINESCDHLLRYIRQREQL</sequence>
<proteinExistence type="inferred from homology"/>
<feature type="domain" description="Phosphotyrosine protein phosphatase I" evidence="6">
    <location>
        <begin position="2"/>
        <end position="149"/>
    </location>
</feature>
<evidence type="ECO:0000256" key="3">
    <source>
        <dbReference type="ARBA" id="ARBA00022801"/>
    </source>
</evidence>
<dbReference type="EMBL" id="JAUSUQ010000001">
    <property type="protein sequence ID" value="MDQ0337481.1"/>
    <property type="molecule type" value="Genomic_DNA"/>
</dbReference>
<dbReference type="PRINTS" id="PR00719">
    <property type="entry name" value="LMWPTPASE"/>
</dbReference>
<keyword evidence="8" id="KW-1185">Reference proteome</keyword>
<dbReference type="InterPro" id="IPR023485">
    <property type="entry name" value="Ptyr_pPase"/>
</dbReference>
<dbReference type="PANTHER" id="PTHR11717">
    <property type="entry name" value="LOW MOLECULAR WEIGHT PROTEIN TYROSINE PHOSPHATASE"/>
    <property type="match status" value="1"/>
</dbReference>
<evidence type="ECO:0000256" key="1">
    <source>
        <dbReference type="ARBA" id="ARBA00011063"/>
    </source>
</evidence>
<dbReference type="PANTHER" id="PTHR11717:SF7">
    <property type="entry name" value="LOW MOLECULAR WEIGHT PHOSPHOTYROSINE PROTEIN PHOSPHATASE"/>
    <property type="match status" value="1"/>
</dbReference>
<organism evidence="7 8">
    <name type="scientific">Caldalkalibacillus uzonensis</name>
    <dbReference type="NCBI Taxonomy" id="353224"/>
    <lineage>
        <taxon>Bacteria</taxon>
        <taxon>Bacillati</taxon>
        <taxon>Bacillota</taxon>
        <taxon>Bacilli</taxon>
        <taxon>Bacillales</taxon>
        <taxon>Bacillaceae</taxon>
        <taxon>Caldalkalibacillus</taxon>
    </lineage>
</organism>
<dbReference type="GO" id="GO:0004725">
    <property type="term" value="F:protein tyrosine phosphatase activity"/>
    <property type="evidence" value="ECO:0007669"/>
    <property type="project" value="UniProtKB-EC"/>
</dbReference>
<dbReference type="Proteomes" id="UP001232445">
    <property type="component" value="Unassembled WGS sequence"/>
</dbReference>
<evidence type="ECO:0000313" key="8">
    <source>
        <dbReference type="Proteomes" id="UP001232445"/>
    </source>
</evidence>
<reference evidence="7 8" key="1">
    <citation type="submission" date="2023-07" db="EMBL/GenBank/DDBJ databases">
        <title>Genomic Encyclopedia of Type Strains, Phase IV (KMG-IV): sequencing the most valuable type-strain genomes for metagenomic binning, comparative biology and taxonomic classification.</title>
        <authorList>
            <person name="Goeker M."/>
        </authorList>
    </citation>
    <scope>NUCLEOTIDE SEQUENCE [LARGE SCALE GENOMIC DNA]</scope>
    <source>
        <strain evidence="7 8">DSM 17740</strain>
    </source>
</reference>
<name>A0ABU0CM33_9BACI</name>
<comment type="caution">
    <text evidence="7">The sequence shown here is derived from an EMBL/GenBank/DDBJ whole genome shotgun (WGS) entry which is preliminary data.</text>
</comment>
<evidence type="ECO:0000256" key="5">
    <source>
        <dbReference type="ARBA" id="ARBA00051722"/>
    </source>
</evidence>
<dbReference type="CDD" id="cd16343">
    <property type="entry name" value="LMWPTP"/>
    <property type="match status" value="1"/>
</dbReference>
<dbReference type="RefSeq" id="WP_307334648.1">
    <property type="nucleotide sequence ID" value="NZ_JAUSUQ010000001.1"/>
</dbReference>
<comment type="similarity">
    <text evidence="1">Belongs to the low molecular weight phosphotyrosine protein phosphatase family.</text>
</comment>
<dbReference type="Gene3D" id="3.40.50.2300">
    <property type="match status" value="1"/>
</dbReference>
<dbReference type="Pfam" id="PF01451">
    <property type="entry name" value="LMWPc"/>
    <property type="match status" value="1"/>
</dbReference>
<gene>
    <name evidence="7" type="ORF">J2S00_000251</name>
</gene>
<accession>A0ABU0CM33</accession>
<dbReference type="InterPro" id="IPR036196">
    <property type="entry name" value="Ptyr_pPase_sf"/>
</dbReference>
<evidence type="ECO:0000256" key="4">
    <source>
        <dbReference type="ARBA" id="ARBA00022912"/>
    </source>
</evidence>
<evidence type="ECO:0000256" key="2">
    <source>
        <dbReference type="ARBA" id="ARBA00013064"/>
    </source>
</evidence>
<dbReference type="SUPFAM" id="SSF52788">
    <property type="entry name" value="Phosphotyrosine protein phosphatases I"/>
    <property type="match status" value="1"/>
</dbReference>
<evidence type="ECO:0000259" key="6">
    <source>
        <dbReference type="SMART" id="SM00226"/>
    </source>
</evidence>
<dbReference type="SMART" id="SM00226">
    <property type="entry name" value="LMWPc"/>
    <property type="match status" value="1"/>
</dbReference>
<evidence type="ECO:0000313" key="7">
    <source>
        <dbReference type="EMBL" id="MDQ0337481.1"/>
    </source>
</evidence>
<dbReference type="InterPro" id="IPR017867">
    <property type="entry name" value="Tyr_phospatase_low_mol_wt"/>
</dbReference>
<keyword evidence="4" id="KW-0904">Protein phosphatase</keyword>
<protein>
    <recommendedName>
        <fullName evidence="2">protein-tyrosine-phosphatase</fullName>
        <ecNumber evidence="2">3.1.3.48</ecNumber>
    </recommendedName>
</protein>
<keyword evidence="3 7" id="KW-0378">Hydrolase</keyword>
<comment type="catalytic activity">
    <reaction evidence="5">
        <text>O-phospho-L-tyrosyl-[protein] + H2O = L-tyrosyl-[protein] + phosphate</text>
        <dbReference type="Rhea" id="RHEA:10684"/>
        <dbReference type="Rhea" id="RHEA-COMP:10136"/>
        <dbReference type="Rhea" id="RHEA-COMP:20101"/>
        <dbReference type="ChEBI" id="CHEBI:15377"/>
        <dbReference type="ChEBI" id="CHEBI:43474"/>
        <dbReference type="ChEBI" id="CHEBI:46858"/>
        <dbReference type="ChEBI" id="CHEBI:61978"/>
        <dbReference type="EC" id="3.1.3.48"/>
    </reaction>
</comment>
<dbReference type="InterPro" id="IPR050438">
    <property type="entry name" value="LMW_PTPase"/>
</dbReference>
<dbReference type="EC" id="3.1.3.48" evidence="2"/>